<evidence type="ECO:0000256" key="1">
    <source>
        <dbReference type="SAM" id="Phobius"/>
    </source>
</evidence>
<accession>A0A9N8VB65</accession>
<dbReference type="EMBL" id="CAJVPP010000161">
    <property type="protein sequence ID" value="CAG8449474.1"/>
    <property type="molecule type" value="Genomic_DNA"/>
</dbReference>
<evidence type="ECO:0000313" key="3">
    <source>
        <dbReference type="Proteomes" id="UP000789375"/>
    </source>
</evidence>
<protein>
    <submittedName>
        <fullName evidence="2">12616_t:CDS:1</fullName>
    </submittedName>
</protein>
<reference evidence="2" key="1">
    <citation type="submission" date="2021-06" db="EMBL/GenBank/DDBJ databases">
        <authorList>
            <person name="Kallberg Y."/>
            <person name="Tangrot J."/>
            <person name="Rosling A."/>
        </authorList>
    </citation>
    <scope>NUCLEOTIDE SEQUENCE</scope>
    <source>
        <strain evidence="2">87-6 pot B 2015</strain>
    </source>
</reference>
<proteinExistence type="predicted"/>
<comment type="caution">
    <text evidence="2">The sequence shown here is derived from an EMBL/GenBank/DDBJ whole genome shotgun (WGS) entry which is preliminary data.</text>
</comment>
<name>A0A9N8VB65_FUNMO</name>
<sequence length="91" mass="10133">MSLHRGAVAAGSLVAIYNLLALNAIEKLKSFLKGFDLAREVAKDRAKKFEFLVIRDDHEGIQILHQHLTKINGNNCVSSEQSSYVLNLKNP</sequence>
<evidence type="ECO:0000313" key="2">
    <source>
        <dbReference type="EMBL" id="CAG8449474.1"/>
    </source>
</evidence>
<feature type="transmembrane region" description="Helical" evidence="1">
    <location>
        <begin position="6"/>
        <end position="25"/>
    </location>
</feature>
<gene>
    <name evidence="2" type="ORF">FMOSSE_LOCUS1410</name>
</gene>
<keyword evidence="1" id="KW-1133">Transmembrane helix</keyword>
<organism evidence="2 3">
    <name type="scientific">Funneliformis mosseae</name>
    <name type="common">Endomycorrhizal fungus</name>
    <name type="synonym">Glomus mosseae</name>
    <dbReference type="NCBI Taxonomy" id="27381"/>
    <lineage>
        <taxon>Eukaryota</taxon>
        <taxon>Fungi</taxon>
        <taxon>Fungi incertae sedis</taxon>
        <taxon>Mucoromycota</taxon>
        <taxon>Glomeromycotina</taxon>
        <taxon>Glomeromycetes</taxon>
        <taxon>Glomerales</taxon>
        <taxon>Glomeraceae</taxon>
        <taxon>Funneliformis</taxon>
    </lineage>
</organism>
<dbReference type="AlphaFoldDB" id="A0A9N8VB65"/>
<keyword evidence="1" id="KW-0812">Transmembrane</keyword>
<keyword evidence="1" id="KW-0472">Membrane</keyword>
<keyword evidence="3" id="KW-1185">Reference proteome</keyword>
<dbReference type="Proteomes" id="UP000789375">
    <property type="component" value="Unassembled WGS sequence"/>
</dbReference>